<sequence>MGVCLIVDDVGKATISNASESECVGYVIPSAQEYKSFINPALEINLEIFNLVVGSLLVAFIVGHYTGRVARYLGKY</sequence>
<dbReference type="EMBL" id="MJIL01000099">
    <property type="protein sequence ID" value="OLQ70015.1"/>
    <property type="molecule type" value="Genomic_DNA"/>
</dbReference>
<keyword evidence="1" id="KW-0812">Transmembrane</keyword>
<evidence type="ECO:0000313" key="3">
    <source>
        <dbReference type="Proteomes" id="UP000186905"/>
    </source>
</evidence>
<proteinExistence type="predicted"/>
<comment type="caution">
    <text evidence="2">The sequence shown here is derived from an EMBL/GenBank/DDBJ whole genome shotgun (WGS) entry which is preliminary data.</text>
</comment>
<gene>
    <name evidence="2" type="ORF">BIT28_10755</name>
</gene>
<feature type="transmembrane region" description="Helical" evidence="1">
    <location>
        <begin position="48"/>
        <end position="67"/>
    </location>
</feature>
<dbReference type="STRING" id="1903952.BIT28_10755"/>
<reference evidence="2 3" key="1">
    <citation type="submission" date="2016-09" db="EMBL/GenBank/DDBJ databases">
        <title>Photobacterium proteolyticum sp. nov. a protease producing bacterium isolated from ocean sediments of Laizhou Bay.</title>
        <authorList>
            <person name="Li Y."/>
        </authorList>
    </citation>
    <scope>NUCLEOTIDE SEQUENCE [LARGE SCALE GENOMIC DNA]</scope>
    <source>
        <strain evidence="2 3">13-12</strain>
    </source>
</reference>
<dbReference type="RefSeq" id="WP_075768013.1">
    <property type="nucleotide sequence ID" value="NZ_MJIL01000099.1"/>
</dbReference>
<protein>
    <submittedName>
        <fullName evidence="2">Uncharacterized protein</fullName>
    </submittedName>
</protein>
<keyword evidence="1" id="KW-1133">Transmembrane helix</keyword>
<dbReference type="OrthoDB" id="5884859at2"/>
<dbReference type="Proteomes" id="UP000186905">
    <property type="component" value="Unassembled WGS sequence"/>
</dbReference>
<keyword evidence="1" id="KW-0472">Membrane</keyword>
<organism evidence="2 3">
    <name type="scientific">Photobacterium proteolyticum</name>
    <dbReference type="NCBI Taxonomy" id="1903952"/>
    <lineage>
        <taxon>Bacteria</taxon>
        <taxon>Pseudomonadati</taxon>
        <taxon>Pseudomonadota</taxon>
        <taxon>Gammaproteobacteria</taxon>
        <taxon>Vibrionales</taxon>
        <taxon>Vibrionaceae</taxon>
        <taxon>Photobacterium</taxon>
    </lineage>
</organism>
<evidence type="ECO:0000313" key="2">
    <source>
        <dbReference type="EMBL" id="OLQ70015.1"/>
    </source>
</evidence>
<name>A0A1Q9G6Q6_9GAMM</name>
<accession>A0A1Q9G6Q6</accession>
<dbReference type="AlphaFoldDB" id="A0A1Q9G6Q6"/>
<keyword evidence="3" id="KW-1185">Reference proteome</keyword>
<evidence type="ECO:0000256" key="1">
    <source>
        <dbReference type="SAM" id="Phobius"/>
    </source>
</evidence>